<evidence type="ECO:0000259" key="12">
    <source>
        <dbReference type="Pfam" id="PF00294"/>
    </source>
</evidence>
<evidence type="ECO:0000256" key="1">
    <source>
        <dbReference type="ARBA" id="ARBA00010688"/>
    </source>
</evidence>
<keyword evidence="6 11" id="KW-0418">Kinase</keyword>
<evidence type="ECO:0000256" key="10">
    <source>
        <dbReference type="PIRNR" id="PIRNR000535"/>
    </source>
</evidence>
<gene>
    <name evidence="13" type="ORF">DEIGR_200260</name>
</gene>
<dbReference type="GO" id="GO:0005829">
    <property type="term" value="C:cytosol"/>
    <property type="evidence" value="ECO:0007669"/>
    <property type="project" value="TreeGrafter"/>
</dbReference>
<evidence type="ECO:0000313" key="13">
    <source>
        <dbReference type="EMBL" id="GAQ23405.1"/>
    </source>
</evidence>
<dbReference type="InterPro" id="IPR029056">
    <property type="entry name" value="Ribokinase-like"/>
</dbReference>
<dbReference type="GO" id="GO:0016052">
    <property type="term" value="P:carbohydrate catabolic process"/>
    <property type="evidence" value="ECO:0007669"/>
    <property type="project" value="UniProtKB-ARBA"/>
</dbReference>
<dbReference type="EMBL" id="BCMS01000002">
    <property type="protein sequence ID" value="GAQ23405.1"/>
    <property type="molecule type" value="Genomic_DNA"/>
</dbReference>
<dbReference type="RefSeq" id="WP_236704916.1">
    <property type="nucleotide sequence ID" value="NZ_BCMS01000002.1"/>
</dbReference>
<dbReference type="InterPro" id="IPR011611">
    <property type="entry name" value="PfkB_dom"/>
</dbReference>
<protein>
    <recommendedName>
        <fullName evidence="3 11">1-phosphofructokinase</fullName>
        <shortName evidence="11">Fru1PK</shortName>
        <ecNumber evidence="2 11">2.7.1.56</ecNumber>
    </recommendedName>
    <alternativeName>
        <fullName evidence="8 11">Fructose 1-phosphate kinase</fullName>
    </alternativeName>
</protein>
<dbReference type="PIRSF" id="PIRSF000535">
    <property type="entry name" value="1PFK/6PFK/LacC"/>
    <property type="match status" value="1"/>
</dbReference>
<evidence type="ECO:0000313" key="14">
    <source>
        <dbReference type="Proteomes" id="UP000056209"/>
    </source>
</evidence>
<comment type="caution">
    <text evidence="13">The sequence shown here is derived from an EMBL/GenBank/DDBJ whole genome shotgun (WGS) entry which is preliminary data.</text>
</comment>
<evidence type="ECO:0000256" key="7">
    <source>
        <dbReference type="ARBA" id="ARBA00022840"/>
    </source>
</evidence>
<sequence length="321" mass="32976">MSVTPRVLTVTLNPALDLTVQAGGWQRGEVNAAQGAQQDAGGKGVNVAAILADWGAPVAATGLLGRDNAAPFETLFRDKGVSDEFVRVPGATRVGLKIVDPARGDTTDLNLPGLTVSARALAHLQATLRSQPAGVEVVALCGSLPPGVHASFYAEEVARLREQGRFVALDTSGEALRAALTADTLPQLIKPNIHELETALGHPLPTDADVLAAARDLIRRGAELVAVSQGERGALLVTAREAVFARPPRVTVQSTVGAGDATVAGLISAHLDGLNLDSAARRATAFSAGSITRLGAHLPPRAELDALAAQVQVEPAGSLTA</sequence>
<evidence type="ECO:0000256" key="3">
    <source>
        <dbReference type="ARBA" id="ARBA00013596"/>
    </source>
</evidence>
<dbReference type="NCBIfam" id="TIGR03828">
    <property type="entry name" value="pfkB"/>
    <property type="match status" value="1"/>
</dbReference>
<evidence type="ECO:0000256" key="2">
    <source>
        <dbReference type="ARBA" id="ARBA00012131"/>
    </source>
</evidence>
<evidence type="ECO:0000256" key="5">
    <source>
        <dbReference type="ARBA" id="ARBA00022741"/>
    </source>
</evidence>
<dbReference type="NCBIfam" id="TIGR03168">
    <property type="entry name" value="1-PFK"/>
    <property type="match status" value="1"/>
</dbReference>
<dbReference type="PROSITE" id="PS00584">
    <property type="entry name" value="PFKB_KINASES_2"/>
    <property type="match status" value="1"/>
</dbReference>
<dbReference type="PANTHER" id="PTHR46566">
    <property type="entry name" value="1-PHOSPHOFRUCTOKINASE-RELATED"/>
    <property type="match status" value="1"/>
</dbReference>
<dbReference type="EC" id="2.7.1.56" evidence="2 11"/>
<dbReference type="GO" id="GO:0044281">
    <property type="term" value="P:small molecule metabolic process"/>
    <property type="evidence" value="ECO:0007669"/>
    <property type="project" value="UniProtKB-ARBA"/>
</dbReference>
<dbReference type="PANTHER" id="PTHR46566:SF5">
    <property type="entry name" value="1-PHOSPHOFRUCTOKINASE"/>
    <property type="match status" value="1"/>
</dbReference>
<dbReference type="FunFam" id="3.40.1190.20:FF:000001">
    <property type="entry name" value="Phosphofructokinase"/>
    <property type="match status" value="1"/>
</dbReference>
<proteinExistence type="inferred from homology"/>
<dbReference type="Pfam" id="PF00294">
    <property type="entry name" value="PfkB"/>
    <property type="match status" value="1"/>
</dbReference>
<dbReference type="SUPFAM" id="SSF53613">
    <property type="entry name" value="Ribokinase-like"/>
    <property type="match status" value="1"/>
</dbReference>
<reference evidence="14" key="1">
    <citation type="submission" date="2015-11" db="EMBL/GenBank/DDBJ databases">
        <title>Draft Genome Sequence of the Radioresistant Bacterium Deinococcus grandis, Isolated from Freshwater Fish in Japan.</title>
        <authorList>
            <person name="Satoh K."/>
            <person name="Onodera T."/>
            <person name="Omoso K."/>
            <person name="Takeda-Yano K."/>
            <person name="Katayama T."/>
            <person name="Oono Y."/>
            <person name="Narumi I."/>
        </authorList>
    </citation>
    <scope>NUCLEOTIDE SEQUENCE [LARGE SCALE GENOMIC DNA]</scope>
    <source>
        <strain evidence="14">ATCC 43672</strain>
    </source>
</reference>
<comment type="catalytic activity">
    <reaction evidence="9 11">
        <text>beta-D-fructose 1-phosphate + ATP = beta-D-fructose 1,6-bisphosphate + ADP + H(+)</text>
        <dbReference type="Rhea" id="RHEA:14213"/>
        <dbReference type="ChEBI" id="CHEBI:15378"/>
        <dbReference type="ChEBI" id="CHEBI:30616"/>
        <dbReference type="ChEBI" id="CHEBI:32966"/>
        <dbReference type="ChEBI" id="CHEBI:138881"/>
        <dbReference type="ChEBI" id="CHEBI:456216"/>
        <dbReference type="EC" id="2.7.1.56"/>
    </reaction>
</comment>
<keyword evidence="14" id="KW-1185">Reference proteome</keyword>
<dbReference type="Proteomes" id="UP000056209">
    <property type="component" value="Unassembled WGS sequence"/>
</dbReference>
<comment type="similarity">
    <text evidence="1 11">Belongs to the carbohydrate kinase PfkB family.</text>
</comment>
<dbReference type="PROSITE" id="PS00583">
    <property type="entry name" value="PFKB_KINASES_1"/>
    <property type="match status" value="1"/>
</dbReference>
<dbReference type="Gene3D" id="3.40.1190.20">
    <property type="match status" value="1"/>
</dbReference>
<evidence type="ECO:0000256" key="6">
    <source>
        <dbReference type="ARBA" id="ARBA00022777"/>
    </source>
</evidence>
<feature type="domain" description="Carbohydrate kinase PfkB" evidence="12">
    <location>
        <begin position="21"/>
        <end position="298"/>
    </location>
</feature>
<organism evidence="13 14">
    <name type="scientific">Deinococcus grandis</name>
    <dbReference type="NCBI Taxonomy" id="57498"/>
    <lineage>
        <taxon>Bacteria</taxon>
        <taxon>Thermotogati</taxon>
        <taxon>Deinococcota</taxon>
        <taxon>Deinococci</taxon>
        <taxon>Deinococcales</taxon>
        <taxon>Deinococcaceae</taxon>
        <taxon>Deinococcus</taxon>
    </lineage>
</organism>
<dbReference type="InterPro" id="IPR017583">
    <property type="entry name" value="Tagatose/fructose_Pkinase"/>
</dbReference>
<evidence type="ECO:0000256" key="8">
    <source>
        <dbReference type="ARBA" id="ARBA00032802"/>
    </source>
</evidence>
<evidence type="ECO:0000256" key="4">
    <source>
        <dbReference type="ARBA" id="ARBA00022679"/>
    </source>
</evidence>
<dbReference type="AlphaFoldDB" id="A0A100HPQ0"/>
<keyword evidence="5 11" id="KW-0547">Nucleotide-binding</keyword>
<keyword evidence="7 11" id="KW-0067">ATP-binding</keyword>
<name>A0A100HPQ0_9DEIO</name>
<evidence type="ECO:0000256" key="11">
    <source>
        <dbReference type="RuleBase" id="RU369061"/>
    </source>
</evidence>
<dbReference type="InterPro" id="IPR022463">
    <property type="entry name" value="1-PFruKinase"/>
</dbReference>
<dbReference type="InterPro" id="IPR002173">
    <property type="entry name" value="Carboh/pur_kinase_PfkB_CS"/>
</dbReference>
<dbReference type="GO" id="GO:0008662">
    <property type="term" value="F:1-phosphofructokinase activity"/>
    <property type="evidence" value="ECO:0007669"/>
    <property type="project" value="UniProtKB-UniRule"/>
</dbReference>
<evidence type="ECO:0000256" key="9">
    <source>
        <dbReference type="ARBA" id="ARBA00047745"/>
    </source>
</evidence>
<accession>A0A100HPQ0</accession>
<keyword evidence="4 10" id="KW-0808">Transferase</keyword>
<dbReference type="GO" id="GO:0005524">
    <property type="term" value="F:ATP binding"/>
    <property type="evidence" value="ECO:0007669"/>
    <property type="project" value="UniProtKB-UniRule"/>
</dbReference>
<comment type="function">
    <text evidence="11">Catalyzes the ATP-dependent phosphorylation of fructose-l-phosphate to fructose-l,6-bisphosphate.</text>
</comment>
<dbReference type="CDD" id="cd01164">
    <property type="entry name" value="FruK_PfkB_like"/>
    <property type="match status" value="1"/>
</dbReference>